<keyword evidence="6" id="KW-0472">Membrane</keyword>
<sequence length="120" mass="12827">MMNPLRVLGYAVWLTGEIVKGALDVAKDAVLPGVDMQPAILELPLRCSTDLEISVMASSITITPGTITVGIASAAGTTPPTLFVHAIYASDPEEIRTGLRHMEDRVLRTTRGPGWEGRLS</sequence>
<dbReference type="Proteomes" id="UP001589613">
    <property type="component" value="Unassembled WGS sequence"/>
</dbReference>
<dbReference type="RefSeq" id="WP_237770151.1">
    <property type="nucleotide sequence ID" value="NZ_JBHMAX010000012.1"/>
</dbReference>
<keyword evidence="8" id="KW-1185">Reference proteome</keyword>
<dbReference type="InterPro" id="IPR002758">
    <property type="entry name" value="Cation_antiport_E"/>
</dbReference>
<dbReference type="Pfam" id="PF01899">
    <property type="entry name" value="MNHE"/>
    <property type="match status" value="1"/>
</dbReference>
<dbReference type="PANTHER" id="PTHR34584">
    <property type="entry name" value="NA(+)/H(+) ANTIPORTER SUBUNIT E1"/>
    <property type="match status" value="1"/>
</dbReference>
<keyword evidence="4" id="KW-0812">Transmembrane</keyword>
<evidence type="ECO:0000256" key="3">
    <source>
        <dbReference type="ARBA" id="ARBA00022475"/>
    </source>
</evidence>
<dbReference type="PANTHER" id="PTHR34584:SF1">
    <property type="entry name" value="NA(+)_H(+) ANTIPORTER SUBUNIT E1"/>
    <property type="match status" value="1"/>
</dbReference>
<keyword evidence="3" id="KW-1003">Cell membrane</keyword>
<evidence type="ECO:0000256" key="1">
    <source>
        <dbReference type="ARBA" id="ARBA00004651"/>
    </source>
</evidence>
<gene>
    <name evidence="7" type="ORF">ACFFN0_05980</name>
</gene>
<reference evidence="7 8" key="1">
    <citation type="submission" date="2024-09" db="EMBL/GenBank/DDBJ databases">
        <authorList>
            <person name="Sun Q."/>
            <person name="Mori K."/>
        </authorList>
    </citation>
    <scope>NUCLEOTIDE SEQUENCE [LARGE SCALE GENOMIC DNA]</scope>
    <source>
        <strain evidence="7 8">JCM 12763</strain>
    </source>
</reference>
<evidence type="ECO:0000256" key="4">
    <source>
        <dbReference type="ARBA" id="ARBA00022692"/>
    </source>
</evidence>
<proteinExistence type="inferred from homology"/>
<evidence type="ECO:0000313" key="7">
    <source>
        <dbReference type="EMBL" id="MFB9731585.1"/>
    </source>
</evidence>
<organism evidence="7 8">
    <name type="scientific">Ornithinimicrobium kibberense</name>
    <dbReference type="NCBI Taxonomy" id="282060"/>
    <lineage>
        <taxon>Bacteria</taxon>
        <taxon>Bacillati</taxon>
        <taxon>Actinomycetota</taxon>
        <taxon>Actinomycetes</taxon>
        <taxon>Micrococcales</taxon>
        <taxon>Ornithinimicrobiaceae</taxon>
        <taxon>Ornithinimicrobium</taxon>
    </lineage>
</organism>
<comment type="similarity">
    <text evidence="2">Belongs to the CPA3 antiporters (TC 2.A.63) subunit E family.</text>
</comment>
<comment type="caution">
    <text evidence="7">The sequence shown here is derived from an EMBL/GenBank/DDBJ whole genome shotgun (WGS) entry which is preliminary data.</text>
</comment>
<evidence type="ECO:0000256" key="5">
    <source>
        <dbReference type="ARBA" id="ARBA00022989"/>
    </source>
</evidence>
<evidence type="ECO:0000313" key="8">
    <source>
        <dbReference type="Proteomes" id="UP001589613"/>
    </source>
</evidence>
<comment type="subcellular location">
    <subcellularLocation>
        <location evidence="1">Cell membrane</location>
        <topology evidence="1">Multi-pass membrane protein</topology>
    </subcellularLocation>
</comment>
<name>A0ABV5V1A6_9MICO</name>
<evidence type="ECO:0000256" key="6">
    <source>
        <dbReference type="ARBA" id="ARBA00023136"/>
    </source>
</evidence>
<keyword evidence="5" id="KW-1133">Transmembrane helix</keyword>
<evidence type="ECO:0000256" key="2">
    <source>
        <dbReference type="ARBA" id="ARBA00006228"/>
    </source>
</evidence>
<accession>A0ABV5V1A6</accession>
<dbReference type="EMBL" id="JBHMAX010000012">
    <property type="protein sequence ID" value="MFB9731585.1"/>
    <property type="molecule type" value="Genomic_DNA"/>
</dbReference>
<protein>
    <submittedName>
        <fullName evidence="7">Na+/H+ antiporter subunit E</fullName>
    </submittedName>
</protein>